<keyword evidence="6" id="KW-1185">Reference proteome</keyword>
<dbReference type="SUPFAM" id="SSF51569">
    <property type="entry name" value="Aldolase"/>
    <property type="match status" value="1"/>
</dbReference>
<dbReference type="SMART" id="SM01130">
    <property type="entry name" value="DHDPS"/>
    <property type="match status" value="1"/>
</dbReference>
<evidence type="ECO:0000256" key="2">
    <source>
        <dbReference type="ARBA" id="ARBA00023239"/>
    </source>
</evidence>
<evidence type="ECO:0000256" key="1">
    <source>
        <dbReference type="ARBA" id="ARBA00007592"/>
    </source>
</evidence>
<reference evidence="5 6" key="1">
    <citation type="submission" date="2020-02" db="EMBL/GenBank/DDBJ databases">
        <authorList>
            <person name="Li X.-J."/>
            <person name="Feng X.-M."/>
        </authorList>
    </citation>
    <scope>NUCLEOTIDE SEQUENCE [LARGE SCALE GENOMIC DNA]</scope>
    <source>
        <strain evidence="5 6">CGMCC 4.7225</strain>
    </source>
</reference>
<name>A0A6N9YUA2_9ACTN</name>
<dbReference type="InterPro" id="IPR002220">
    <property type="entry name" value="DapA-like"/>
</dbReference>
<accession>A0A6N9YUA2</accession>
<comment type="similarity">
    <text evidence="1 3">Belongs to the DapA family.</text>
</comment>
<dbReference type="GO" id="GO:0005829">
    <property type="term" value="C:cytosol"/>
    <property type="evidence" value="ECO:0007669"/>
    <property type="project" value="TreeGrafter"/>
</dbReference>
<organism evidence="5 6">
    <name type="scientific">Phytoactinopolyspora alkaliphila</name>
    <dbReference type="NCBI Taxonomy" id="1783498"/>
    <lineage>
        <taxon>Bacteria</taxon>
        <taxon>Bacillati</taxon>
        <taxon>Actinomycetota</taxon>
        <taxon>Actinomycetes</taxon>
        <taxon>Jiangellales</taxon>
        <taxon>Jiangellaceae</taxon>
        <taxon>Phytoactinopolyspora</taxon>
    </lineage>
</organism>
<dbReference type="GO" id="GO:0008840">
    <property type="term" value="F:4-hydroxy-tetrahydrodipicolinate synthase activity"/>
    <property type="evidence" value="ECO:0007669"/>
    <property type="project" value="TreeGrafter"/>
</dbReference>
<evidence type="ECO:0000313" key="6">
    <source>
        <dbReference type="Proteomes" id="UP000469185"/>
    </source>
</evidence>
<dbReference type="AlphaFoldDB" id="A0A6N9YUA2"/>
<proteinExistence type="inferred from homology"/>
<dbReference type="PIRSF" id="PIRSF001365">
    <property type="entry name" value="DHDPS"/>
    <property type="match status" value="1"/>
</dbReference>
<evidence type="ECO:0000256" key="4">
    <source>
        <dbReference type="PIRSR" id="PIRSR001365-2"/>
    </source>
</evidence>
<feature type="binding site" evidence="4">
    <location>
        <position position="213"/>
    </location>
    <ligand>
        <name>pyruvate</name>
        <dbReference type="ChEBI" id="CHEBI:15361"/>
    </ligand>
</feature>
<gene>
    <name evidence="5" type="ORF">G1H11_24110</name>
</gene>
<dbReference type="PANTHER" id="PTHR12128:SF66">
    <property type="entry name" value="4-HYDROXY-2-OXOGLUTARATE ALDOLASE, MITOCHONDRIAL"/>
    <property type="match status" value="1"/>
</dbReference>
<dbReference type="Proteomes" id="UP000469185">
    <property type="component" value="Unassembled WGS sequence"/>
</dbReference>
<dbReference type="EMBL" id="JAAGOB010000020">
    <property type="protein sequence ID" value="NED98389.1"/>
    <property type="molecule type" value="Genomic_DNA"/>
</dbReference>
<evidence type="ECO:0000313" key="5">
    <source>
        <dbReference type="EMBL" id="NED98389.1"/>
    </source>
</evidence>
<keyword evidence="2 3" id="KW-0456">Lyase</keyword>
<protein>
    <submittedName>
        <fullName evidence="5">Dihydrodipicolinate synthase family protein</fullName>
    </submittedName>
</protein>
<dbReference type="Gene3D" id="3.20.20.70">
    <property type="entry name" value="Aldolase class I"/>
    <property type="match status" value="1"/>
</dbReference>
<dbReference type="CDD" id="cd00408">
    <property type="entry name" value="DHDPS-like"/>
    <property type="match status" value="1"/>
</dbReference>
<dbReference type="RefSeq" id="WP_163821185.1">
    <property type="nucleotide sequence ID" value="NZ_JAAGOB010000020.1"/>
</dbReference>
<comment type="caution">
    <text evidence="5">The sequence shown here is derived from an EMBL/GenBank/DDBJ whole genome shotgun (WGS) entry which is preliminary data.</text>
</comment>
<evidence type="ECO:0000256" key="3">
    <source>
        <dbReference type="PIRNR" id="PIRNR001365"/>
    </source>
</evidence>
<dbReference type="PRINTS" id="PR00146">
    <property type="entry name" value="DHPICSNTHASE"/>
</dbReference>
<dbReference type="PANTHER" id="PTHR12128">
    <property type="entry name" value="DIHYDRODIPICOLINATE SYNTHASE"/>
    <property type="match status" value="1"/>
</dbReference>
<dbReference type="InterPro" id="IPR013785">
    <property type="entry name" value="Aldolase_TIM"/>
</dbReference>
<dbReference type="Pfam" id="PF00701">
    <property type="entry name" value="DHDPS"/>
    <property type="match status" value="1"/>
</dbReference>
<sequence>MARPEPDFRGVYSIPVTPFTEDGDLDEHALGRVIEFTVEAGAHGLVTPVNVSEFFTLTGEERQRVVELTVRFAAGRVPVVAGVTGESIPQARANAVHAAGAGADAVIAVPPYIRRGTWPEVIAYYEAIASASALPVFVQNVDGPTGTQMSASQLLEIAERIDGATWVKEESGQAGTVLAGLAADTSGLIAGVLGGKGARYIIEEHARGIDGTMPGCEFSDIHAALWSALQAGDEITTMRIYRHLLPLVTMEDQYGTIFCKEVLKMRGVLSNTVVREPGAPVIDDTVRGIVRRLLDDALAAVEPESSR</sequence>